<gene>
    <name evidence="2" type="ORF">SAMN05421788_104433</name>
</gene>
<dbReference type="InterPro" id="IPR050445">
    <property type="entry name" value="Bact_polysacc_biosynth/exp"/>
</dbReference>
<dbReference type="Proteomes" id="UP000186917">
    <property type="component" value="Unassembled WGS sequence"/>
</dbReference>
<dbReference type="EMBL" id="FTOR01000004">
    <property type="protein sequence ID" value="SIT18364.1"/>
    <property type="molecule type" value="Genomic_DNA"/>
</dbReference>
<keyword evidence="1" id="KW-0812">Transmembrane</keyword>
<name>A0A173MRS4_9BACT</name>
<dbReference type="PANTHER" id="PTHR32309:SF31">
    <property type="entry name" value="CAPSULAR EXOPOLYSACCHARIDE FAMILY"/>
    <property type="match status" value="1"/>
</dbReference>
<dbReference type="OrthoDB" id="745212at2"/>
<feature type="transmembrane region" description="Helical" evidence="1">
    <location>
        <begin position="28"/>
        <end position="47"/>
    </location>
</feature>
<evidence type="ECO:0008006" key="4">
    <source>
        <dbReference type="Google" id="ProtNLM"/>
    </source>
</evidence>
<evidence type="ECO:0000313" key="3">
    <source>
        <dbReference type="Proteomes" id="UP000186917"/>
    </source>
</evidence>
<evidence type="ECO:0000313" key="2">
    <source>
        <dbReference type="EMBL" id="SIT18364.1"/>
    </source>
</evidence>
<dbReference type="PANTHER" id="PTHR32309">
    <property type="entry name" value="TYROSINE-PROTEIN KINASE"/>
    <property type="match status" value="1"/>
</dbReference>
<proteinExistence type="predicted"/>
<reference evidence="3" key="1">
    <citation type="submission" date="2017-01" db="EMBL/GenBank/DDBJ databases">
        <authorList>
            <person name="Varghese N."/>
            <person name="Submissions S."/>
        </authorList>
    </citation>
    <scope>NUCLEOTIDE SEQUENCE [LARGE SCALE GENOMIC DNA]</scope>
    <source>
        <strain evidence="3">DSM 21054</strain>
    </source>
</reference>
<keyword evidence="1" id="KW-1133">Transmembrane helix</keyword>
<dbReference type="AlphaFoldDB" id="A0A173MRS4"/>
<feature type="transmembrane region" description="Helical" evidence="1">
    <location>
        <begin position="323"/>
        <end position="344"/>
    </location>
</feature>
<accession>A0A173MRS4</accession>
<sequence>MSEKPGEMSLKELFGKINSIRKYLFSKWLIIGVIGFMGAVIGFVYALNKKPSYKGTLTFVLSGGSKQSGGLASLAGQFGFDVGGGGSNGAFEGENILELLKSKRIIKGALFYTVPERKNVLLNVIGEDGGFFNRWKNVPRIKTLVPFSQKATDITPIQDSLIGEMCDFLNRDFLLISKVDKKLSFYSVSTTSPYEIISVYLTKSVVQEAAKMYIDTKTKTAKDNLEMLQHEADSLRGRLSGTIYSTASIADQTFNLNSALQVQRVPIQQNQIQAQVLSAAYVEVVKNLEVAKISLQREMPLYQIIDEPGLPLTRVRMSKMKMALSLGIVFSILASVVLVVRKILQSVIA</sequence>
<keyword evidence="3" id="KW-1185">Reference proteome</keyword>
<protein>
    <recommendedName>
        <fullName evidence="4">Chain length determinant protein</fullName>
    </recommendedName>
</protein>
<dbReference type="KEGG" id="fln:FLA_6257"/>
<evidence type="ECO:0000256" key="1">
    <source>
        <dbReference type="SAM" id="Phobius"/>
    </source>
</evidence>
<dbReference type="STRING" id="477680.SAMN05421788_104433"/>
<keyword evidence="1" id="KW-0472">Membrane</keyword>
<dbReference type="RefSeq" id="WP_076379743.1">
    <property type="nucleotide sequence ID" value="NZ_AP017422.1"/>
</dbReference>
<organism evidence="2 3">
    <name type="scientific">Filimonas lacunae</name>
    <dbReference type="NCBI Taxonomy" id="477680"/>
    <lineage>
        <taxon>Bacteria</taxon>
        <taxon>Pseudomonadati</taxon>
        <taxon>Bacteroidota</taxon>
        <taxon>Chitinophagia</taxon>
        <taxon>Chitinophagales</taxon>
        <taxon>Chitinophagaceae</taxon>
        <taxon>Filimonas</taxon>
    </lineage>
</organism>